<reference evidence="2 3" key="1">
    <citation type="submission" date="2020-08" db="EMBL/GenBank/DDBJ databases">
        <title>Genomic Encyclopedia of Type Strains, Phase IV (KMG-IV): sequencing the most valuable type-strain genomes for metagenomic binning, comparative biology and taxonomic classification.</title>
        <authorList>
            <person name="Goeker M."/>
        </authorList>
    </citation>
    <scope>NUCLEOTIDE SEQUENCE [LARGE SCALE GENOMIC DNA]</scope>
    <source>
        <strain evidence="2 3">DSM 45615</strain>
    </source>
</reference>
<protein>
    <recommendedName>
        <fullName evidence="1">Glycosyltransferase 2-like domain-containing protein</fullName>
    </recommendedName>
</protein>
<gene>
    <name evidence="2" type="ORF">HNP84_009678</name>
</gene>
<accession>A0A840PER6</accession>
<dbReference type="InterPro" id="IPR001173">
    <property type="entry name" value="Glyco_trans_2-like"/>
</dbReference>
<dbReference type="Pfam" id="PF00535">
    <property type="entry name" value="Glycos_transf_2"/>
    <property type="match status" value="1"/>
</dbReference>
<dbReference type="CDD" id="cd04186">
    <property type="entry name" value="GT_2_like_c"/>
    <property type="match status" value="1"/>
</dbReference>
<sequence>MTGTAERPVDVSVIVVTYRSAAYIGACLAALEKALDGVDGEAIIVDNASGDDTVEVVRKAAPWARVVARDANDGFGGGCHAGAEVARGRRLLFLNPDAQVAADCVAALLDAAARHPRAGIVGGRTVDEAGVTDPRSWWGRPTLWSAFCFGAGLSTAFPGHRIFDPESPRPWSGDPREVREAPVVTGALLMIERGLWDRLGGFDRSIFMYGEDADLCLRAARAGYRPVVTAEAVYVHPGGMSSTSLRKLVMLFTGKATVARTHLPPVARTLAIGFFQAGVLLRAVLGRFLSAPGAGRQGRPAVPAQDWRGLWRARSQWRRGWA</sequence>
<dbReference type="PANTHER" id="PTHR43179:SF7">
    <property type="entry name" value="RHAMNOSYLTRANSFERASE WBBL"/>
    <property type="match status" value="1"/>
</dbReference>
<comment type="caution">
    <text evidence="2">The sequence shown here is derived from an EMBL/GenBank/DDBJ whole genome shotgun (WGS) entry which is preliminary data.</text>
</comment>
<dbReference type="Proteomes" id="UP000578449">
    <property type="component" value="Unassembled WGS sequence"/>
</dbReference>
<dbReference type="InterPro" id="IPR029044">
    <property type="entry name" value="Nucleotide-diphossugar_trans"/>
</dbReference>
<evidence type="ECO:0000313" key="2">
    <source>
        <dbReference type="EMBL" id="MBB5139914.1"/>
    </source>
</evidence>
<dbReference type="PANTHER" id="PTHR43179">
    <property type="entry name" value="RHAMNOSYLTRANSFERASE WBBL"/>
    <property type="match status" value="1"/>
</dbReference>
<dbReference type="AlphaFoldDB" id="A0A840PER6"/>
<name>A0A840PER6_9ACTN</name>
<evidence type="ECO:0000259" key="1">
    <source>
        <dbReference type="Pfam" id="PF00535"/>
    </source>
</evidence>
<dbReference type="SUPFAM" id="SSF53448">
    <property type="entry name" value="Nucleotide-diphospho-sugar transferases"/>
    <property type="match status" value="1"/>
</dbReference>
<proteinExistence type="predicted"/>
<dbReference type="Gene3D" id="3.90.550.10">
    <property type="entry name" value="Spore Coat Polysaccharide Biosynthesis Protein SpsA, Chain A"/>
    <property type="match status" value="1"/>
</dbReference>
<feature type="domain" description="Glycosyltransferase 2-like" evidence="1">
    <location>
        <begin position="12"/>
        <end position="132"/>
    </location>
</feature>
<keyword evidence="3" id="KW-1185">Reference proteome</keyword>
<evidence type="ECO:0000313" key="3">
    <source>
        <dbReference type="Proteomes" id="UP000578449"/>
    </source>
</evidence>
<dbReference type="RefSeq" id="WP_185056724.1">
    <property type="nucleotide sequence ID" value="NZ_BAABIX010000052.1"/>
</dbReference>
<dbReference type="EMBL" id="JACHGN010000034">
    <property type="protein sequence ID" value="MBB5139914.1"/>
    <property type="molecule type" value="Genomic_DNA"/>
</dbReference>
<organism evidence="2 3">
    <name type="scientific">Thermocatellispora tengchongensis</name>
    <dbReference type="NCBI Taxonomy" id="1073253"/>
    <lineage>
        <taxon>Bacteria</taxon>
        <taxon>Bacillati</taxon>
        <taxon>Actinomycetota</taxon>
        <taxon>Actinomycetes</taxon>
        <taxon>Streptosporangiales</taxon>
        <taxon>Streptosporangiaceae</taxon>
        <taxon>Thermocatellispora</taxon>
    </lineage>
</organism>